<comment type="caution">
    <text evidence="1">The sequence shown here is derived from an EMBL/GenBank/DDBJ whole genome shotgun (WGS) entry which is preliminary data.</text>
</comment>
<dbReference type="Proteomes" id="UP000550707">
    <property type="component" value="Unassembled WGS sequence"/>
</dbReference>
<dbReference type="AlphaFoldDB" id="A0A7J8ERJ7"/>
<keyword evidence="2" id="KW-1185">Reference proteome</keyword>
<protein>
    <submittedName>
        <fullName evidence="1">Uncharacterized protein</fullName>
    </submittedName>
</protein>
<evidence type="ECO:0000313" key="1">
    <source>
        <dbReference type="EMBL" id="KAF6437993.1"/>
    </source>
</evidence>
<gene>
    <name evidence="1" type="ORF">HJG59_008693</name>
</gene>
<organism evidence="1 2">
    <name type="scientific">Molossus molossus</name>
    <name type="common">Pallas' mastiff bat</name>
    <name type="synonym">Vespertilio molossus</name>
    <dbReference type="NCBI Taxonomy" id="27622"/>
    <lineage>
        <taxon>Eukaryota</taxon>
        <taxon>Metazoa</taxon>
        <taxon>Chordata</taxon>
        <taxon>Craniata</taxon>
        <taxon>Vertebrata</taxon>
        <taxon>Euteleostomi</taxon>
        <taxon>Mammalia</taxon>
        <taxon>Eutheria</taxon>
        <taxon>Laurasiatheria</taxon>
        <taxon>Chiroptera</taxon>
        <taxon>Yangochiroptera</taxon>
        <taxon>Molossidae</taxon>
        <taxon>Molossus</taxon>
    </lineage>
</organism>
<proteinExistence type="predicted"/>
<evidence type="ECO:0000313" key="2">
    <source>
        <dbReference type="Proteomes" id="UP000550707"/>
    </source>
</evidence>
<reference evidence="1 2" key="1">
    <citation type="journal article" date="2020" name="Nature">
        <title>Six reference-quality genomes reveal evolution of bat adaptations.</title>
        <authorList>
            <person name="Jebb D."/>
            <person name="Huang Z."/>
            <person name="Pippel M."/>
            <person name="Hughes G.M."/>
            <person name="Lavrichenko K."/>
            <person name="Devanna P."/>
            <person name="Winkler S."/>
            <person name="Jermiin L.S."/>
            <person name="Skirmuntt E.C."/>
            <person name="Katzourakis A."/>
            <person name="Burkitt-Gray L."/>
            <person name="Ray D.A."/>
            <person name="Sullivan K.A.M."/>
            <person name="Roscito J.G."/>
            <person name="Kirilenko B.M."/>
            <person name="Davalos L.M."/>
            <person name="Corthals A.P."/>
            <person name="Power M.L."/>
            <person name="Jones G."/>
            <person name="Ransome R.D."/>
            <person name="Dechmann D.K.N."/>
            <person name="Locatelli A.G."/>
            <person name="Puechmaille S.J."/>
            <person name="Fedrigo O."/>
            <person name="Jarvis E.D."/>
            <person name="Hiller M."/>
            <person name="Vernes S.C."/>
            <person name="Myers E.W."/>
            <person name="Teeling E.C."/>
        </authorList>
    </citation>
    <scope>NUCLEOTIDE SEQUENCE [LARGE SCALE GENOMIC DNA]</scope>
    <source>
        <strain evidence="1">MMolMol1</strain>
        <tissue evidence="1">Muscle</tissue>
    </source>
</reference>
<accession>A0A7J8ERJ7</accession>
<dbReference type="InParanoid" id="A0A7J8ERJ7"/>
<dbReference type="EMBL" id="JACASF010000013">
    <property type="protein sequence ID" value="KAF6437993.1"/>
    <property type="molecule type" value="Genomic_DNA"/>
</dbReference>
<sequence>MLGASQGPQFEPHLCPPLCHSVWASLLISALHLPFSERGCPVPQGCLDAEGGISECGERAQAGPRCLQLDFRVGGGGCGRGKLGGGGGSGTGAGAVEVKSGLHTEQRWGRTMEPVWISDSLTVCAPLSFLCVKMLRIPLFVFGEGKERGERRSRPGGGPLKNQHLFDVEETPSSVHGASRVWQVPGGLWAPQGDGPVRTCAGSVPLPVGPRRGEGEQCPDRPLGEVGSCGQIVCFLLSTLSCVIWEHIQGGQNRVYSCIIMY</sequence>
<name>A0A7J8ERJ7_MOLMO</name>